<reference evidence="1" key="1">
    <citation type="journal article" date="2019" name="Sci. Rep.">
        <title>Draft genome of Tanacetum cinerariifolium, the natural source of mosquito coil.</title>
        <authorList>
            <person name="Yamashiro T."/>
            <person name="Shiraishi A."/>
            <person name="Satake H."/>
            <person name="Nakayama K."/>
        </authorList>
    </citation>
    <scope>NUCLEOTIDE SEQUENCE</scope>
</reference>
<evidence type="ECO:0000313" key="1">
    <source>
        <dbReference type="EMBL" id="GEU63919.1"/>
    </source>
</evidence>
<dbReference type="AlphaFoldDB" id="A0A6L2LS01"/>
<name>A0A6L2LS01_TANCI</name>
<gene>
    <name evidence="1" type="ORF">Tci_035897</name>
</gene>
<sequence>MLGEQNRRGSGERDVSVLKGHYFGLDHMDSKVKVFNCRLADDHDPSGVNMDQRETNLKFLLLTMTNFQATRLVCSKHKKGIFLLAI</sequence>
<accession>A0A6L2LS01</accession>
<organism evidence="1">
    <name type="scientific">Tanacetum cinerariifolium</name>
    <name type="common">Dalmatian daisy</name>
    <name type="synonym">Chrysanthemum cinerariifolium</name>
    <dbReference type="NCBI Taxonomy" id="118510"/>
    <lineage>
        <taxon>Eukaryota</taxon>
        <taxon>Viridiplantae</taxon>
        <taxon>Streptophyta</taxon>
        <taxon>Embryophyta</taxon>
        <taxon>Tracheophyta</taxon>
        <taxon>Spermatophyta</taxon>
        <taxon>Magnoliopsida</taxon>
        <taxon>eudicotyledons</taxon>
        <taxon>Gunneridae</taxon>
        <taxon>Pentapetalae</taxon>
        <taxon>asterids</taxon>
        <taxon>campanulids</taxon>
        <taxon>Asterales</taxon>
        <taxon>Asteraceae</taxon>
        <taxon>Asteroideae</taxon>
        <taxon>Anthemideae</taxon>
        <taxon>Anthemidinae</taxon>
        <taxon>Tanacetum</taxon>
    </lineage>
</organism>
<protein>
    <submittedName>
        <fullName evidence="1">Uncharacterized protein</fullName>
    </submittedName>
</protein>
<dbReference type="EMBL" id="BKCJ010004932">
    <property type="protein sequence ID" value="GEU63919.1"/>
    <property type="molecule type" value="Genomic_DNA"/>
</dbReference>
<comment type="caution">
    <text evidence="1">The sequence shown here is derived from an EMBL/GenBank/DDBJ whole genome shotgun (WGS) entry which is preliminary data.</text>
</comment>
<proteinExistence type="predicted"/>